<dbReference type="EMBL" id="ACFC01000004">
    <property type="protein sequence ID" value="EEE07355.1"/>
    <property type="molecule type" value="Genomic_DNA"/>
</dbReference>
<evidence type="ECO:0000313" key="3">
    <source>
        <dbReference type="EMBL" id="EEE07323.1"/>
    </source>
</evidence>
<protein>
    <submittedName>
        <fullName evidence="1">Uncharacterized protein</fullName>
    </submittedName>
</protein>
<name>B9BNT9_9BURK</name>
<evidence type="ECO:0000313" key="2">
    <source>
        <dbReference type="EMBL" id="EEE07277.1"/>
    </source>
</evidence>
<reference evidence="1 6" key="1">
    <citation type="journal article" date="2012" name="J. Bacteriol.">
        <title>Draft Genome Sequence Determination for Cystic Fibrosis and Chronic Granulomatous Disease Burkholderia multivorans Isolates.</title>
        <authorList>
            <person name="Varga J.J."/>
            <person name="Losada L."/>
            <person name="Zelazny A.M."/>
            <person name="Brinkac L."/>
            <person name="Harkins D."/>
            <person name="Radune D."/>
            <person name="Hostetler J."/>
            <person name="Sampaio E.P."/>
            <person name="Ronning C.M."/>
            <person name="Nierman W.C."/>
            <person name="Greenberg D.E."/>
            <person name="Holland S.M."/>
            <person name="Goldberg J.B."/>
        </authorList>
    </citation>
    <scope>NUCLEOTIDE SEQUENCE [LARGE SCALE GENOMIC DNA]</scope>
    <source>
        <strain evidence="1 6">CGD2</strain>
    </source>
</reference>
<dbReference type="EMBL" id="ACFC01000004">
    <property type="protein sequence ID" value="EEE07257.1"/>
    <property type="molecule type" value="Genomic_DNA"/>
</dbReference>
<sequence length="248" mass="26265">MMQPGMSTFDDPTDFSEATTVRVTAPRDAGGDVALVKDASIFIVVVTTVGVDAARTAQRPSTHAADRHDGLDQRNQLGDVVAIGAGQDCRDRRSVGVGCDVVLRTGSRSIGGVRASFSPAPTARIDDESTTTREKSIFPAARSFASSTACSRSHTPACCQSRSLRQQLTPEPHPISDGKSRQRMPVFSTNRMPVKAARSAIGLRPGYLTRRGFDGGSSGSISAQSSSSMIGLPISLARLSRWPRLTGC</sequence>
<proteinExistence type="predicted"/>
<evidence type="ECO:0000313" key="6">
    <source>
        <dbReference type="Proteomes" id="UP000004535"/>
    </source>
</evidence>
<dbReference type="EMBL" id="ACFC01000004">
    <property type="protein sequence ID" value="EEE07323.1"/>
    <property type="molecule type" value="Genomic_DNA"/>
</dbReference>
<evidence type="ECO:0000313" key="1">
    <source>
        <dbReference type="EMBL" id="EEE07257.1"/>
    </source>
</evidence>
<evidence type="ECO:0000313" key="4">
    <source>
        <dbReference type="EMBL" id="EEE07340.1"/>
    </source>
</evidence>
<gene>
    <name evidence="1" type="ORF">BURMUCGD2_6359</name>
    <name evidence="2" type="ORF">BURMUCGD2_6379</name>
    <name evidence="3" type="ORF">BURMUCGD2_6425</name>
    <name evidence="4" type="ORF">BURMUCGD2_6442</name>
    <name evidence="5" type="ORF">BURMUCGD2_6458</name>
</gene>
<evidence type="ECO:0000313" key="5">
    <source>
        <dbReference type="EMBL" id="EEE07355.1"/>
    </source>
</evidence>
<comment type="caution">
    <text evidence="1">The sequence shown here is derived from an EMBL/GenBank/DDBJ whole genome shotgun (WGS) entry which is preliminary data.</text>
</comment>
<dbReference type="Proteomes" id="UP000004535">
    <property type="component" value="Unassembled WGS sequence"/>
</dbReference>
<organism evidence="1 6">
    <name type="scientific">Burkholderia multivorans CGD2</name>
    <dbReference type="NCBI Taxonomy" id="513052"/>
    <lineage>
        <taxon>Bacteria</taxon>
        <taxon>Pseudomonadati</taxon>
        <taxon>Pseudomonadota</taxon>
        <taxon>Betaproteobacteria</taxon>
        <taxon>Burkholderiales</taxon>
        <taxon>Burkholderiaceae</taxon>
        <taxon>Burkholderia</taxon>
        <taxon>Burkholderia cepacia complex</taxon>
    </lineage>
</organism>
<accession>B9BNT9</accession>
<dbReference type="EMBL" id="ACFC01000004">
    <property type="protein sequence ID" value="EEE07277.1"/>
    <property type="molecule type" value="Genomic_DNA"/>
</dbReference>
<dbReference type="EMBL" id="ACFC01000004">
    <property type="protein sequence ID" value="EEE07340.1"/>
    <property type="molecule type" value="Genomic_DNA"/>
</dbReference>
<dbReference type="AlphaFoldDB" id="B9BNT9"/>